<dbReference type="SMART" id="SM00028">
    <property type="entry name" value="TPR"/>
    <property type="match status" value="2"/>
</dbReference>
<dbReference type="PROSITE" id="PS51257">
    <property type="entry name" value="PROKAR_LIPOPROTEIN"/>
    <property type="match status" value="1"/>
</dbReference>
<protein>
    <submittedName>
        <fullName evidence="3">TPR repeat family protein</fullName>
    </submittedName>
</protein>
<dbReference type="EMBL" id="JJMM01000012">
    <property type="protein sequence ID" value="KDR94957.1"/>
    <property type="molecule type" value="Genomic_DNA"/>
</dbReference>
<dbReference type="RefSeq" id="WP_038265646.1">
    <property type="nucleotide sequence ID" value="NZ_FSRH01000018.1"/>
</dbReference>
<evidence type="ECO:0000313" key="4">
    <source>
        <dbReference type="Proteomes" id="UP000027946"/>
    </source>
</evidence>
<gene>
    <name evidence="3" type="ORF">CLIT_12c00250</name>
</gene>
<dbReference type="STRING" id="1121324.CLIT_12c00250"/>
<proteinExistence type="predicted"/>
<dbReference type="Gene3D" id="3.10.450.100">
    <property type="entry name" value="NTF2-like, domain 1"/>
    <property type="match status" value="1"/>
</dbReference>
<feature type="repeat" description="TPR" evidence="1">
    <location>
        <begin position="247"/>
        <end position="280"/>
    </location>
</feature>
<dbReference type="InterPro" id="IPR019734">
    <property type="entry name" value="TPR_rpt"/>
</dbReference>
<sequence>MNFFKRILLSLVLVIMIPFASGCSSSEESAEDVLKKYYNSIENGQYKNAYECLSDDVKKDLPYDIFTEYYDVVSQTAKFKGYAPGGPKEIENVNEAGSVKYKKAVVVPVEEIFEQIESGEQKKIKLERMLVSQDGKYRLVWENNMRRFLSDYYVGLANKAISSDEPDFDEAKRQIDMAAQKDEKNPAVYYYKAILSNQKKDYDGAFESIQECIEIQEKELAKIDAAIAEGASQPLDAKRKQTIESISYAYNIKGIIHGNRGKVAEALSSFKKALEYCGDNQYAKMNIDRINVDTH</sequence>
<dbReference type="InterPro" id="IPR011990">
    <property type="entry name" value="TPR-like_helical_dom_sf"/>
</dbReference>
<organism evidence="3 4">
    <name type="scientific">Peptoclostridium litorale DSM 5388</name>
    <dbReference type="NCBI Taxonomy" id="1121324"/>
    <lineage>
        <taxon>Bacteria</taxon>
        <taxon>Bacillati</taxon>
        <taxon>Bacillota</taxon>
        <taxon>Clostridia</taxon>
        <taxon>Peptostreptococcales</taxon>
        <taxon>Peptoclostridiaceae</taxon>
        <taxon>Peptoclostridium</taxon>
    </lineage>
</organism>
<evidence type="ECO:0000313" key="3">
    <source>
        <dbReference type="EMBL" id="KDR94957.1"/>
    </source>
</evidence>
<keyword evidence="2" id="KW-0732">Signal</keyword>
<dbReference type="AlphaFoldDB" id="A0A069RL68"/>
<name>A0A069RL68_PEPLI</name>
<evidence type="ECO:0000256" key="1">
    <source>
        <dbReference type="PROSITE-ProRule" id="PRU00339"/>
    </source>
</evidence>
<comment type="caution">
    <text evidence="3">The sequence shown here is derived from an EMBL/GenBank/DDBJ whole genome shotgun (WGS) entry which is preliminary data.</text>
</comment>
<accession>A0A069RL68</accession>
<keyword evidence="1" id="KW-0802">TPR repeat</keyword>
<feature type="signal peptide" evidence="2">
    <location>
        <begin position="1"/>
        <end position="20"/>
    </location>
</feature>
<dbReference type="Gene3D" id="1.25.40.10">
    <property type="entry name" value="Tetratricopeptide repeat domain"/>
    <property type="match status" value="1"/>
</dbReference>
<evidence type="ECO:0000256" key="2">
    <source>
        <dbReference type="SAM" id="SignalP"/>
    </source>
</evidence>
<reference evidence="3 4" key="1">
    <citation type="submission" date="2014-03" db="EMBL/GenBank/DDBJ databases">
        <title>Genome sequence of Clostridium litorale W6, DSM 5388.</title>
        <authorList>
            <person name="Poehlein A."/>
            <person name="Jagirdar A."/>
            <person name="Khonsari B."/>
            <person name="Chibani C.M."/>
            <person name="Gutierrez Gutierrez D.A."/>
            <person name="Davydova E."/>
            <person name="Alghaithi H.S."/>
            <person name="Nair K.P."/>
            <person name="Dhamotharan K."/>
            <person name="Chandran L."/>
            <person name="G W."/>
            <person name="Daniel R."/>
        </authorList>
    </citation>
    <scope>NUCLEOTIDE SEQUENCE [LARGE SCALE GENOMIC DNA]</scope>
    <source>
        <strain evidence="3 4">W6</strain>
    </source>
</reference>
<feature type="chain" id="PRO_5038806361" evidence="2">
    <location>
        <begin position="21"/>
        <end position="295"/>
    </location>
</feature>
<keyword evidence="4" id="KW-1185">Reference proteome</keyword>
<dbReference type="SUPFAM" id="SSF48452">
    <property type="entry name" value="TPR-like"/>
    <property type="match status" value="1"/>
</dbReference>
<dbReference type="PROSITE" id="PS50005">
    <property type="entry name" value="TPR"/>
    <property type="match status" value="1"/>
</dbReference>
<dbReference type="eggNOG" id="COG0457">
    <property type="taxonomic scope" value="Bacteria"/>
</dbReference>
<dbReference type="Proteomes" id="UP000027946">
    <property type="component" value="Unassembled WGS sequence"/>
</dbReference>